<dbReference type="PROSITE" id="PS00106">
    <property type="entry name" value="GALACTOKINASE"/>
    <property type="match status" value="1"/>
</dbReference>
<keyword evidence="3" id="KW-0547">Nucleotide-binding</keyword>
<dbReference type="PRINTS" id="PR00959">
    <property type="entry name" value="MEVGALKINASE"/>
</dbReference>
<sequence length="476" mass="51894">MSSTDDDEVTSLKQYFVSQFDQQPHSIVRAPGRINLIGEHIDYNGYSVLPIAIKQSVFVAVSTNTENKINILNYIPSFPQYSCHVSEVSKISKPPAWYDYVLCGIYGVQQELKLATLPGMNFVVMGKVPMAAGLSSSSALVCGAAVATNSILKTVEIASTLTANGTANAIERRTLSMETMAHMCAAAEKHVGTEGGGMDQAACLLSREGSAQLISFNPLRCTVVTLPKGATFVVANSLHPMNKAATSDFNLRVVECKLARSILAKASGHDWEEISTLNALQLTLNKSLDQMVQLVNETLHEEAYTLDEIAEFFYMNKSTICRVFLTKNTKHITKFKLHSRALHVFSEARRVFKFKQICDEWTSKESAGQVQDTASVLSELGALMYESHVSTRDHYECSHPALDELVELSHQHAAGARLTGAGWGGCTVALVREDKVAAHCDALIAQYYDPRGIDDLQAQQALFTSPPGPGATVILV</sequence>
<dbReference type="InterPro" id="IPR019741">
    <property type="entry name" value="Galactokinase_CS"/>
</dbReference>
<dbReference type="PROSITE" id="PS00627">
    <property type="entry name" value="GHMP_KINASES_ATP"/>
    <property type="match status" value="1"/>
</dbReference>
<protein>
    <submittedName>
        <fullName evidence="9">N-acetylgalactosamine kinase-like</fullName>
    </submittedName>
</protein>
<evidence type="ECO:0000259" key="7">
    <source>
        <dbReference type="Pfam" id="PF08544"/>
    </source>
</evidence>
<dbReference type="InterPro" id="IPR014721">
    <property type="entry name" value="Ribsml_uS5_D2-typ_fold_subgr"/>
</dbReference>
<dbReference type="InterPro" id="IPR020568">
    <property type="entry name" value="Ribosomal_Su5_D2-typ_SF"/>
</dbReference>
<evidence type="ECO:0000256" key="3">
    <source>
        <dbReference type="ARBA" id="ARBA00022741"/>
    </source>
</evidence>
<dbReference type="Gene3D" id="1.20.1440.340">
    <property type="match status" value="1"/>
</dbReference>
<feature type="domain" description="Galactokinase N-terminal" evidence="8">
    <location>
        <begin position="16"/>
        <end position="62"/>
    </location>
</feature>
<evidence type="ECO:0000259" key="6">
    <source>
        <dbReference type="Pfam" id="PF00288"/>
    </source>
</evidence>
<dbReference type="GO" id="GO:0006012">
    <property type="term" value="P:galactose metabolic process"/>
    <property type="evidence" value="ECO:0007669"/>
    <property type="project" value="InterPro"/>
</dbReference>
<comment type="similarity">
    <text evidence="1">Belongs to the GHMP kinase family. GalK subfamily.</text>
</comment>
<dbReference type="InterPro" id="IPR036554">
    <property type="entry name" value="GHMP_kinase_C_sf"/>
</dbReference>
<dbReference type="InterPro" id="IPR006203">
    <property type="entry name" value="GHMP_knse_ATP-bd_CS"/>
</dbReference>
<dbReference type="NCBIfam" id="TIGR00131">
    <property type="entry name" value="gal_kin"/>
    <property type="match status" value="1"/>
</dbReference>
<dbReference type="PIRSF" id="PIRSF000530">
    <property type="entry name" value="Galactokinase"/>
    <property type="match status" value="1"/>
</dbReference>
<evidence type="ECO:0000256" key="1">
    <source>
        <dbReference type="ARBA" id="ARBA00006566"/>
    </source>
</evidence>
<evidence type="ECO:0000256" key="4">
    <source>
        <dbReference type="ARBA" id="ARBA00022777"/>
    </source>
</evidence>
<organism evidence="9">
    <name type="scientific">Hirondellea gigas</name>
    <dbReference type="NCBI Taxonomy" id="1518452"/>
    <lineage>
        <taxon>Eukaryota</taxon>
        <taxon>Metazoa</taxon>
        <taxon>Ecdysozoa</taxon>
        <taxon>Arthropoda</taxon>
        <taxon>Crustacea</taxon>
        <taxon>Multicrustacea</taxon>
        <taxon>Malacostraca</taxon>
        <taxon>Eumalacostraca</taxon>
        <taxon>Peracarida</taxon>
        <taxon>Amphipoda</taxon>
        <taxon>Amphilochidea</taxon>
        <taxon>Lysianassida</taxon>
        <taxon>Lysianassidira</taxon>
        <taxon>Lysianassoidea</taxon>
        <taxon>Lysianassidae</taxon>
        <taxon>Hirondellea</taxon>
    </lineage>
</organism>
<dbReference type="Gene3D" id="3.30.230.10">
    <property type="match status" value="1"/>
</dbReference>
<dbReference type="Pfam" id="PF00288">
    <property type="entry name" value="GHMP_kinases_N"/>
    <property type="match status" value="1"/>
</dbReference>
<dbReference type="Pfam" id="PF10509">
    <property type="entry name" value="GalKase_gal_bdg"/>
    <property type="match status" value="1"/>
</dbReference>
<dbReference type="EMBL" id="IACT01008745">
    <property type="protein sequence ID" value="LAC27857.1"/>
    <property type="molecule type" value="mRNA"/>
</dbReference>
<dbReference type="GO" id="GO:0004335">
    <property type="term" value="F:galactokinase activity"/>
    <property type="evidence" value="ECO:0007669"/>
    <property type="project" value="InterPro"/>
</dbReference>
<dbReference type="PRINTS" id="PR00473">
    <property type="entry name" value="GALCTOKINASE"/>
</dbReference>
<reference evidence="9" key="1">
    <citation type="submission" date="2017-11" db="EMBL/GenBank/DDBJ databases">
        <title>The sensing device of the deep-sea amphipod.</title>
        <authorList>
            <person name="Kobayashi H."/>
            <person name="Nagahama T."/>
            <person name="Arai W."/>
            <person name="Sasagawa Y."/>
            <person name="Umeda M."/>
            <person name="Hayashi T."/>
            <person name="Nikaido I."/>
            <person name="Watanabe H."/>
            <person name="Oguri K."/>
            <person name="Kitazato H."/>
            <person name="Fujioka K."/>
            <person name="Kido Y."/>
            <person name="Takami H."/>
        </authorList>
    </citation>
    <scope>NUCLEOTIDE SEQUENCE</scope>
    <source>
        <tissue evidence="9">Whole body</tissue>
    </source>
</reference>
<dbReference type="AlphaFoldDB" id="A0A6A7G9C7"/>
<dbReference type="InterPro" id="IPR000705">
    <property type="entry name" value="Galactokinase"/>
</dbReference>
<keyword evidence="4 9" id="KW-0418">Kinase</keyword>
<evidence type="ECO:0000256" key="2">
    <source>
        <dbReference type="ARBA" id="ARBA00022679"/>
    </source>
</evidence>
<feature type="domain" description="GHMP kinase C-terminal" evidence="7">
    <location>
        <begin position="377"/>
        <end position="448"/>
    </location>
</feature>
<name>A0A6A7G9C7_9CRUS</name>
<dbReference type="InterPro" id="IPR013750">
    <property type="entry name" value="GHMP_kinase_C_dom"/>
</dbReference>
<dbReference type="InterPro" id="IPR019539">
    <property type="entry name" value="GalKase_N"/>
</dbReference>
<dbReference type="InterPro" id="IPR006206">
    <property type="entry name" value="Mevalonate/galactokinase"/>
</dbReference>
<proteinExistence type="evidence at transcript level"/>
<keyword evidence="5" id="KW-0067">ATP-binding</keyword>
<feature type="domain" description="GHMP kinase N-terminal" evidence="6">
    <location>
        <begin position="100"/>
        <end position="206"/>
    </location>
</feature>
<dbReference type="PANTHER" id="PTHR10457:SF7">
    <property type="entry name" value="GALACTOKINASE-RELATED"/>
    <property type="match status" value="1"/>
</dbReference>
<evidence type="ECO:0000259" key="8">
    <source>
        <dbReference type="Pfam" id="PF10509"/>
    </source>
</evidence>
<dbReference type="InterPro" id="IPR006204">
    <property type="entry name" value="GHMP_kinase_N_dom"/>
</dbReference>
<dbReference type="Gene3D" id="3.30.70.3170">
    <property type="match status" value="1"/>
</dbReference>
<accession>A0A6A7G9C7</accession>
<dbReference type="PANTHER" id="PTHR10457">
    <property type="entry name" value="MEVALONATE KINASE/GALACTOKINASE"/>
    <property type="match status" value="1"/>
</dbReference>
<dbReference type="GO" id="GO:0005524">
    <property type="term" value="F:ATP binding"/>
    <property type="evidence" value="ECO:0007669"/>
    <property type="project" value="UniProtKB-KW"/>
</dbReference>
<dbReference type="SUPFAM" id="SSF54211">
    <property type="entry name" value="Ribosomal protein S5 domain 2-like"/>
    <property type="match status" value="1"/>
</dbReference>
<dbReference type="GO" id="GO:0005829">
    <property type="term" value="C:cytosol"/>
    <property type="evidence" value="ECO:0007669"/>
    <property type="project" value="TreeGrafter"/>
</dbReference>
<evidence type="ECO:0000256" key="5">
    <source>
        <dbReference type="ARBA" id="ARBA00022840"/>
    </source>
</evidence>
<dbReference type="SUPFAM" id="SSF55060">
    <property type="entry name" value="GHMP Kinase, C-terminal domain"/>
    <property type="match status" value="1"/>
</dbReference>
<keyword evidence="2" id="KW-0808">Transferase</keyword>
<dbReference type="Pfam" id="PF08544">
    <property type="entry name" value="GHMP_kinases_C"/>
    <property type="match status" value="1"/>
</dbReference>
<evidence type="ECO:0000313" key="9">
    <source>
        <dbReference type="EMBL" id="LAC27857.1"/>
    </source>
</evidence>